<sequence length="304" mass="36007">MIQCELDELKGMGQCDSDVLVAELTKNQQKIQASYELYYHKKQDESWIEHYYCSISFKNATPIHLLKELQRLVASTHKYKHPYGISKDQYLYTWVDLQPNGQLKNIYSGVQKSPKTAIEEDFETIQQRFTQYRHLITAQRYSDMEIDRHIRIISRQYKFNAEHVVPQSWFKAKEPMKGDLHHLFACEPECNSIRSNFPYYEFDANTKQASLRNQCGLYENGRFEPEYGKGAVARATLYFLLRYPTNILKKYKKAICLPLLIKWHETFPVNDYERHRNKAIFEIQGNRNPFIDFPDLANRLAPNL</sequence>
<dbReference type="Proteomes" id="UP000823485">
    <property type="component" value="Unassembled WGS sequence"/>
</dbReference>
<dbReference type="PANTHER" id="PTHR33607:SF2">
    <property type="entry name" value="ENDONUCLEASE-1"/>
    <property type="match status" value="1"/>
</dbReference>
<dbReference type="InterPro" id="IPR044925">
    <property type="entry name" value="His-Me_finger_sf"/>
</dbReference>
<accession>A0ABS2R1N7</accession>
<comment type="caution">
    <text evidence="3">The sequence shown here is derived from an EMBL/GenBank/DDBJ whole genome shotgun (WGS) entry which is preliminary data.</text>
</comment>
<dbReference type="Pfam" id="PF04231">
    <property type="entry name" value="Endonuclease_1"/>
    <property type="match status" value="1"/>
</dbReference>
<gene>
    <name evidence="3" type="ORF">JOC94_000539</name>
</gene>
<protein>
    <submittedName>
        <fullName evidence="3">Endonuclease I</fullName>
    </submittedName>
</protein>
<dbReference type="InterPro" id="IPR007346">
    <property type="entry name" value="Endonuclease-I"/>
</dbReference>
<dbReference type="EMBL" id="JAFBFH010000002">
    <property type="protein sequence ID" value="MBM7713571.1"/>
    <property type="molecule type" value="Genomic_DNA"/>
</dbReference>
<keyword evidence="1" id="KW-0540">Nuclease</keyword>
<dbReference type="GO" id="GO:0004519">
    <property type="term" value="F:endonuclease activity"/>
    <property type="evidence" value="ECO:0007669"/>
    <property type="project" value="UniProtKB-KW"/>
</dbReference>
<proteinExistence type="predicted"/>
<evidence type="ECO:0000256" key="2">
    <source>
        <dbReference type="ARBA" id="ARBA00022801"/>
    </source>
</evidence>
<reference evidence="3 4" key="1">
    <citation type="submission" date="2021-01" db="EMBL/GenBank/DDBJ databases">
        <title>Genomic Encyclopedia of Type Strains, Phase IV (KMG-IV): sequencing the most valuable type-strain genomes for metagenomic binning, comparative biology and taxonomic classification.</title>
        <authorList>
            <person name="Goeker M."/>
        </authorList>
    </citation>
    <scope>NUCLEOTIDE SEQUENCE [LARGE SCALE GENOMIC DNA]</scope>
    <source>
        <strain evidence="3 4">DSM 105453</strain>
    </source>
</reference>
<dbReference type="SUPFAM" id="SSF54060">
    <property type="entry name" value="His-Me finger endonucleases"/>
    <property type="match status" value="1"/>
</dbReference>
<organism evidence="3 4">
    <name type="scientific">Siminovitchia thermophila</name>
    <dbReference type="NCBI Taxonomy" id="1245522"/>
    <lineage>
        <taxon>Bacteria</taxon>
        <taxon>Bacillati</taxon>
        <taxon>Bacillota</taxon>
        <taxon>Bacilli</taxon>
        <taxon>Bacillales</taxon>
        <taxon>Bacillaceae</taxon>
        <taxon>Siminovitchia</taxon>
    </lineage>
</organism>
<dbReference type="RefSeq" id="WP_236016942.1">
    <property type="nucleotide sequence ID" value="NZ_JAFBFH010000002.1"/>
</dbReference>
<dbReference type="PANTHER" id="PTHR33607">
    <property type="entry name" value="ENDONUCLEASE-1"/>
    <property type="match status" value="1"/>
</dbReference>
<keyword evidence="4" id="KW-1185">Reference proteome</keyword>
<evidence type="ECO:0000256" key="1">
    <source>
        <dbReference type="ARBA" id="ARBA00022722"/>
    </source>
</evidence>
<keyword evidence="3" id="KW-0255">Endonuclease</keyword>
<name>A0ABS2R1N7_9BACI</name>
<keyword evidence="2" id="KW-0378">Hydrolase</keyword>
<evidence type="ECO:0000313" key="4">
    <source>
        <dbReference type="Proteomes" id="UP000823485"/>
    </source>
</evidence>
<evidence type="ECO:0000313" key="3">
    <source>
        <dbReference type="EMBL" id="MBM7713571.1"/>
    </source>
</evidence>